<reference evidence="11 12" key="1">
    <citation type="journal article" date="2015" name="Genome Announc.">
        <title>Draft Genome of the Euendolithic (true boring) Cyanobacterium Mastigocoleus testarum strain BC008.</title>
        <authorList>
            <person name="Guida B.S."/>
            <person name="Garcia-Pichel F."/>
        </authorList>
    </citation>
    <scope>NUCLEOTIDE SEQUENCE [LARGE SCALE GENOMIC DNA]</scope>
    <source>
        <strain evidence="11 12">BC008</strain>
    </source>
</reference>
<dbReference type="EC" id="2.7.13.3" evidence="3"/>
<evidence type="ECO:0000256" key="7">
    <source>
        <dbReference type="ARBA" id="ARBA00023012"/>
    </source>
</evidence>
<evidence type="ECO:0000256" key="4">
    <source>
        <dbReference type="ARBA" id="ARBA00022553"/>
    </source>
</evidence>
<dbReference type="InterPro" id="IPR005467">
    <property type="entry name" value="His_kinase_dom"/>
</dbReference>
<dbReference type="InterPro" id="IPR050736">
    <property type="entry name" value="Sensor_HK_Regulatory"/>
</dbReference>
<dbReference type="PANTHER" id="PTHR43711">
    <property type="entry name" value="TWO-COMPONENT HISTIDINE KINASE"/>
    <property type="match status" value="1"/>
</dbReference>
<dbReference type="InterPro" id="IPR007891">
    <property type="entry name" value="CHASE3"/>
</dbReference>
<dbReference type="InterPro" id="IPR003660">
    <property type="entry name" value="HAMP_dom"/>
</dbReference>
<evidence type="ECO:0000259" key="10">
    <source>
        <dbReference type="PROSITE" id="PS50885"/>
    </source>
</evidence>
<keyword evidence="4" id="KW-0597">Phosphoprotein</keyword>
<protein>
    <recommendedName>
        <fullName evidence="3">histidine kinase</fullName>
        <ecNumber evidence="3">2.7.13.3</ecNumber>
    </recommendedName>
</protein>
<comment type="caution">
    <text evidence="11">The sequence shown here is derived from an EMBL/GenBank/DDBJ whole genome shotgun (WGS) entry which is preliminary data.</text>
</comment>
<dbReference type="InterPro" id="IPR036097">
    <property type="entry name" value="HisK_dim/P_sf"/>
</dbReference>
<keyword evidence="12" id="KW-1185">Reference proteome</keyword>
<dbReference type="InterPro" id="IPR036890">
    <property type="entry name" value="HATPase_C_sf"/>
</dbReference>
<feature type="transmembrane region" description="Helical" evidence="8">
    <location>
        <begin position="184"/>
        <end position="204"/>
    </location>
</feature>
<dbReference type="EMBL" id="LMTZ01000110">
    <property type="protein sequence ID" value="KST65255.1"/>
    <property type="molecule type" value="Genomic_DNA"/>
</dbReference>
<evidence type="ECO:0000256" key="6">
    <source>
        <dbReference type="ARBA" id="ARBA00022777"/>
    </source>
</evidence>
<dbReference type="SUPFAM" id="SSF55874">
    <property type="entry name" value="ATPase domain of HSP90 chaperone/DNA topoisomerase II/histidine kinase"/>
    <property type="match status" value="1"/>
</dbReference>
<comment type="subcellular location">
    <subcellularLocation>
        <location evidence="2">Membrane</location>
    </subcellularLocation>
</comment>
<organism evidence="11 12">
    <name type="scientific">Mastigocoleus testarum BC008</name>
    <dbReference type="NCBI Taxonomy" id="371196"/>
    <lineage>
        <taxon>Bacteria</taxon>
        <taxon>Bacillati</taxon>
        <taxon>Cyanobacteriota</taxon>
        <taxon>Cyanophyceae</taxon>
        <taxon>Nostocales</taxon>
        <taxon>Hapalosiphonaceae</taxon>
        <taxon>Mastigocoleus</taxon>
    </lineage>
</organism>
<dbReference type="Proteomes" id="UP000053372">
    <property type="component" value="Unassembled WGS sequence"/>
</dbReference>
<evidence type="ECO:0000256" key="5">
    <source>
        <dbReference type="ARBA" id="ARBA00022679"/>
    </source>
</evidence>
<gene>
    <name evidence="11" type="ORF">BC008_20910</name>
</gene>
<dbReference type="PANTHER" id="PTHR43711:SF1">
    <property type="entry name" value="HISTIDINE KINASE 1"/>
    <property type="match status" value="1"/>
</dbReference>
<feature type="domain" description="Histidine kinase" evidence="9">
    <location>
        <begin position="274"/>
        <end position="490"/>
    </location>
</feature>
<dbReference type="CDD" id="cd06225">
    <property type="entry name" value="HAMP"/>
    <property type="match status" value="1"/>
</dbReference>
<dbReference type="AlphaFoldDB" id="A0A0V7ZLQ9"/>
<keyword evidence="6" id="KW-0418">Kinase</keyword>
<dbReference type="Pfam" id="PF00512">
    <property type="entry name" value="HisKA"/>
    <property type="match status" value="1"/>
</dbReference>
<evidence type="ECO:0000259" key="9">
    <source>
        <dbReference type="PROSITE" id="PS50109"/>
    </source>
</evidence>
<dbReference type="Pfam" id="PF05227">
    <property type="entry name" value="CHASE3"/>
    <property type="match status" value="1"/>
</dbReference>
<dbReference type="SUPFAM" id="SSF158472">
    <property type="entry name" value="HAMP domain-like"/>
    <property type="match status" value="1"/>
</dbReference>
<dbReference type="RefSeq" id="WP_036266698.1">
    <property type="nucleotide sequence ID" value="NZ_LMTZ01000110.1"/>
</dbReference>
<keyword evidence="8" id="KW-0472">Membrane</keyword>
<dbReference type="GO" id="GO:0016020">
    <property type="term" value="C:membrane"/>
    <property type="evidence" value="ECO:0007669"/>
    <property type="project" value="UniProtKB-SubCell"/>
</dbReference>
<dbReference type="Pfam" id="PF02518">
    <property type="entry name" value="HATPase_c"/>
    <property type="match status" value="1"/>
</dbReference>
<dbReference type="Gene3D" id="6.10.340.10">
    <property type="match status" value="1"/>
</dbReference>
<dbReference type="SMART" id="SM00388">
    <property type="entry name" value="HisKA"/>
    <property type="match status" value="1"/>
</dbReference>
<dbReference type="Gene3D" id="3.30.565.10">
    <property type="entry name" value="Histidine kinase-like ATPase, C-terminal domain"/>
    <property type="match status" value="1"/>
</dbReference>
<sequence length="508" mass="57917">MLPSFKLPFLKTHLFAPLYTSLAILTVLLLGQEAVSFMVEASEQQNVNLVNRRQEIKREGEHLLGAILEEKIALRDYVMNRDDSSLKSYRRGEDKFRNSIASLSELVQEDSFQIKQIDEIRTFYARWKVQLTQKVFDGSLNLNDLVKQDSVEPLRVSVRSILDYEKKLLTQHQQKLNLLNQIDMGLRGFNIIVVLAGVGINILLMRRRIEFPLKQLTEVGQSWGAGKLDTQFNYLSPDEIGRLTEVLNAMARDIGTRQERIQQRNQHLEDLIGTLSHDLRTPLLANRSTLDAILGGAFGPVNDTLKELLKEYRLANNDLLKLLETLLDISRYEAGLSQILNREPLNWEKLFGRVISSNHAVTKKKCQLLQKIPPSLPVVYGDIVEIRRVLQNLLDNAVQVSEPGKRVCLEVKAINSQQVEVCVHDEGPGIPDRDKDKLFYRFVQGRGRKGKAGLGLYLCRQIVEAHKGTIRVESKVGKGTRFCFTLPVQEVRSRSDLKQKQEETTCLK</sequence>
<dbReference type="PRINTS" id="PR00344">
    <property type="entry name" value="BCTRLSENSOR"/>
</dbReference>
<keyword evidence="7" id="KW-0902">Two-component regulatory system</keyword>
<dbReference type="GO" id="GO:0000155">
    <property type="term" value="F:phosphorelay sensor kinase activity"/>
    <property type="evidence" value="ECO:0007669"/>
    <property type="project" value="InterPro"/>
</dbReference>
<accession>A0A0V7ZLQ9</accession>
<evidence type="ECO:0000256" key="1">
    <source>
        <dbReference type="ARBA" id="ARBA00000085"/>
    </source>
</evidence>
<dbReference type="PROSITE" id="PS50109">
    <property type="entry name" value="HIS_KIN"/>
    <property type="match status" value="1"/>
</dbReference>
<dbReference type="InterPro" id="IPR004358">
    <property type="entry name" value="Sig_transdc_His_kin-like_C"/>
</dbReference>
<dbReference type="SMART" id="SM00304">
    <property type="entry name" value="HAMP"/>
    <property type="match status" value="1"/>
</dbReference>
<keyword evidence="8" id="KW-0812">Transmembrane</keyword>
<dbReference type="OrthoDB" id="505225at2"/>
<dbReference type="SUPFAM" id="SSF47384">
    <property type="entry name" value="Homodimeric domain of signal transducing histidine kinase"/>
    <property type="match status" value="1"/>
</dbReference>
<keyword evidence="5" id="KW-0808">Transferase</keyword>
<evidence type="ECO:0000313" key="12">
    <source>
        <dbReference type="Proteomes" id="UP000053372"/>
    </source>
</evidence>
<dbReference type="Gene3D" id="1.10.287.130">
    <property type="match status" value="1"/>
</dbReference>
<proteinExistence type="predicted"/>
<evidence type="ECO:0000256" key="3">
    <source>
        <dbReference type="ARBA" id="ARBA00012438"/>
    </source>
</evidence>
<dbReference type="SMART" id="SM00387">
    <property type="entry name" value="HATPase_c"/>
    <property type="match status" value="1"/>
</dbReference>
<dbReference type="InterPro" id="IPR003661">
    <property type="entry name" value="HisK_dim/P_dom"/>
</dbReference>
<dbReference type="PROSITE" id="PS50885">
    <property type="entry name" value="HAMP"/>
    <property type="match status" value="1"/>
</dbReference>
<evidence type="ECO:0000256" key="2">
    <source>
        <dbReference type="ARBA" id="ARBA00004370"/>
    </source>
</evidence>
<keyword evidence="8" id="KW-1133">Transmembrane helix</keyword>
<dbReference type="InterPro" id="IPR003594">
    <property type="entry name" value="HATPase_dom"/>
</dbReference>
<feature type="domain" description="HAMP" evidence="10">
    <location>
        <begin position="207"/>
        <end position="259"/>
    </location>
</feature>
<evidence type="ECO:0000256" key="8">
    <source>
        <dbReference type="SAM" id="Phobius"/>
    </source>
</evidence>
<evidence type="ECO:0000313" key="11">
    <source>
        <dbReference type="EMBL" id="KST65255.1"/>
    </source>
</evidence>
<name>A0A0V7ZLQ9_9CYAN</name>
<comment type="catalytic activity">
    <reaction evidence="1">
        <text>ATP + protein L-histidine = ADP + protein N-phospho-L-histidine.</text>
        <dbReference type="EC" id="2.7.13.3"/>
    </reaction>
</comment>